<feature type="transmembrane region" description="Helical" evidence="1">
    <location>
        <begin position="7"/>
        <end position="24"/>
    </location>
</feature>
<dbReference type="Proteomes" id="UP001597459">
    <property type="component" value="Unassembled WGS sequence"/>
</dbReference>
<keyword evidence="1" id="KW-1133">Transmembrane helix</keyword>
<protein>
    <submittedName>
        <fullName evidence="3">CPBP family intramembrane glutamic endopeptidase</fullName>
        <ecNumber evidence="3">3.4.-.-</ecNumber>
    </submittedName>
</protein>
<keyword evidence="4" id="KW-1185">Reference proteome</keyword>
<keyword evidence="1" id="KW-0472">Membrane</keyword>
<evidence type="ECO:0000313" key="3">
    <source>
        <dbReference type="EMBL" id="MFD2593253.1"/>
    </source>
</evidence>
<reference evidence="4" key="1">
    <citation type="journal article" date="2019" name="Int. J. Syst. Evol. Microbiol.">
        <title>The Global Catalogue of Microorganisms (GCM) 10K type strain sequencing project: providing services to taxonomists for standard genome sequencing and annotation.</title>
        <authorList>
            <consortium name="The Broad Institute Genomics Platform"/>
            <consortium name="The Broad Institute Genome Sequencing Center for Infectious Disease"/>
            <person name="Wu L."/>
            <person name="Ma J."/>
        </authorList>
    </citation>
    <scope>NUCLEOTIDE SEQUENCE [LARGE SCALE GENOMIC DNA]</scope>
    <source>
        <strain evidence="4">KCTC 42423</strain>
    </source>
</reference>
<evidence type="ECO:0000256" key="1">
    <source>
        <dbReference type="SAM" id="Phobius"/>
    </source>
</evidence>
<accession>A0ABW5NF92</accession>
<dbReference type="GO" id="GO:0016787">
    <property type="term" value="F:hydrolase activity"/>
    <property type="evidence" value="ECO:0007669"/>
    <property type="project" value="UniProtKB-KW"/>
</dbReference>
<name>A0ABW5NF92_9FLAO</name>
<dbReference type="InterPro" id="IPR003675">
    <property type="entry name" value="Rce1/LyrA-like_dom"/>
</dbReference>
<evidence type="ECO:0000313" key="4">
    <source>
        <dbReference type="Proteomes" id="UP001597459"/>
    </source>
</evidence>
<evidence type="ECO:0000259" key="2">
    <source>
        <dbReference type="Pfam" id="PF02517"/>
    </source>
</evidence>
<dbReference type="EMBL" id="JBHULX010000045">
    <property type="protein sequence ID" value="MFD2593253.1"/>
    <property type="molecule type" value="Genomic_DNA"/>
</dbReference>
<feature type="domain" description="CAAX prenyl protease 2/Lysostaphin resistance protein A-like" evidence="2">
    <location>
        <begin position="101"/>
        <end position="190"/>
    </location>
</feature>
<dbReference type="Pfam" id="PF02517">
    <property type="entry name" value="Rce1-like"/>
    <property type="match status" value="1"/>
</dbReference>
<dbReference type="RefSeq" id="WP_378254303.1">
    <property type="nucleotide sequence ID" value="NZ_JBHSJV010000001.1"/>
</dbReference>
<feature type="transmembrane region" description="Helical" evidence="1">
    <location>
        <begin position="99"/>
        <end position="116"/>
    </location>
</feature>
<feature type="transmembrane region" description="Helical" evidence="1">
    <location>
        <begin position="159"/>
        <end position="175"/>
    </location>
</feature>
<dbReference type="EC" id="3.4.-.-" evidence="3"/>
<sequence length="210" mass="24469">MNSLRFIALELFVLFVLLPVSFLITYPFVIKAGVTLLAFGYVLWGIKKRKVFKKKEEWRNTGFFWRDTLFKFLIIAIITTVYVYLAAPQHLFFIPLKKTGLWLIILLVYTFLSVLPQEIIYRTFFFERYASLVDNKWLFIFINAILFSLAHLFLKSPLVQIITFIGGLLFAFTYLKTRSTILVSIEHALYGCWLFTVGMGEMLAFPGIEG</sequence>
<feature type="transmembrane region" description="Helical" evidence="1">
    <location>
        <begin position="68"/>
        <end position="87"/>
    </location>
</feature>
<feature type="transmembrane region" description="Helical" evidence="1">
    <location>
        <begin position="187"/>
        <end position="208"/>
    </location>
</feature>
<proteinExistence type="predicted"/>
<gene>
    <name evidence="3" type="ORF">ACFSTE_20610</name>
</gene>
<keyword evidence="1" id="KW-0812">Transmembrane</keyword>
<feature type="transmembrane region" description="Helical" evidence="1">
    <location>
        <begin position="137"/>
        <end position="153"/>
    </location>
</feature>
<comment type="caution">
    <text evidence="3">The sequence shown here is derived from an EMBL/GenBank/DDBJ whole genome shotgun (WGS) entry which is preliminary data.</text>
</comment>
<organism evidence="3 4">
    <name type="scientific">Aquimarina hainanensis</name>
    <dbReference type="NCBI Taxonomy" id="1578017"/>
    <lineage>
        <taxon>Bacteria</taxon>
        <taxon>Pseudomonadati</taxon>
        <taxon>Bacteroidota</taxon>
        <taxon>Flavobacteriia</taxon>
        <taxon>Flavobacteriales</taxon>
        <taxon>Flavobacteriaceae</taxon>
        <taxon>Aquimarina</taxon>
    </lineage>
</organism>
<feature type="transmembrane region" description="Helical" evidence="1">
    <location>
        <begin position="30"/>
        <end position="47"/>
    </location>
</feature>
<keyword evidence="3" id="KW-0378">Hydrolase</keyword>